<dbReference type="EMBL" id="MASQ01000074">
    <property type="protein sequence ID" value="OCB03254.1"/>
    <property type="molecule type" value="Genomic_DNA"/>
</dbReference>
<name>A0A060UT72_9PROT</name>
<reference evidence="1" key="1">
    <citation type="submission" date="2014-03" db="EMBL/GenBank/DDBJ databases">
        <authorList>
            <person name="Genoscope - CEA"/>
        </authorList>
    </citation>
    <scope>NUCLEOTIDE SEQUENCE [LARGE SCALE GENOMIC DNA]</scope>
    <source>
        <strain evidence="1">CF27</strain>
    </source>
</reference>
<dbReference type="Proteomes" id="UP000595420">
    <property type="component" value="Chromosome"/>
</dbReference>
<evidence type="ECO:0000313" key="2">
    <source>
        <dbReference type="EMBL" id="OCB03254.1"/>
    </source>
</evidence>
<reference evidence="2 5" key="3">
    <citation type="submission" date="2016-07" db="EMBL/GenBank/DDBJ databases">
        <title>Draft genome of a psychrotolerant acidophile Acidithiobacillus ferrivorans strain YL15.</title>
        <authorList>
            <person name="Peng T."/>
            <person name="Ma L."/>
            <person name="Nan M."/>
            <person name="An N."/>
            <person name="Wang M."/>
            <person name="Qiu G."/>
            <person name="Zeng W."/>
        </authorList>
    </citation>
    <scope>NUCLEOTIDE SEQUENCE [LARGE SCALE GENOMIC DNA]</scope>
    <source>
        <strain evidence="2 5">YL15</strain>
    </source>
</reference>
<dbReference type="EMBL" id="CP059488">
    <property type="protein sequence ID" value="QQD73569.1"/>
    <property type="molecule type" value="Genomic_DNA"/>
</dbReference>
<keyword evidence="6" id="KW-1185">Reference proteome</keyword>
<accession>A0A060UT72</accession>
<dbReference type="EMBL" id="CCCS020000057">
    <property type="protein sequence ID" value="CDQ11837.1"/>
    <property type="molecule type" value="Genomic_DNA"/>
</dbReference>
<evidence type="ECO:0000313" key="4">
    <source>
        <dbReference type="EMBL" id="SMH65392.1"/>
    </source>
</evidence>
<proteinExistence type="predicted"/>
<evidence type="ECO:0000313" key="5">
    <source>
        <dbReference type="Proteomes" id="UP000093129"/>
    </source>
</evidence>
<dbReference type="Proteomes" id="UP000093129">
    <property type="component" value="Unassembled WGS sequence"/>
</dbReference>
<dbReference type="EMBL" id="LT841305">
    <property type="protein sequence ID" value="SMH65392.1"/>
    <property type="molecule type" value="Genomic_DNA"/>
</dbReference>
<evidence type="ECO:0000313" key="7">
    <source>
        <dbReference type="Proteomes" id="UP000595420"/>
    </source>
</evidence>
<evidence type="ECO:0000313" key="3">
    <source>
        <dbReference type="EMBL" id="QQD73569.1"/>
    </source>
</evidence>
<evidence type="ECO:0000313" key="1">
    <source>
        <dbReference type="EMBL" id="CDQ11837.1"/>
    </source>
</evidence>
<reference evidence="3 7" key="5">
    <citation type="submission" date="2020-07" db="EMBL/GenBank/DDBJ databases">
        <title>Complete genome sequence analysis of Acidithiobacillus ferrivorans XJFY6S-08 reveals extreme environmental adaptation to alpine acid mine drainage.</title>
        <authorList>
            <person name="Yan L."/>
            <person name="Ni Y."/>
        </authorList>
    </citation>
    <scope>NUCLEOTIDE SEQUENCE [LARGE SCALE GENOMIC DNA]</scope>
    <source>
        <strain evidence="3 7">XJFY6S-08</strain>
    </source>
</reference>
<dbReference type="Proteomes" id="UP000193925">
    <property type="component" value="Chromosome AFERRI"/>
</dbReference>
<organism evidence="1">
    <name type="scientific">Acidithiobacillus ferrivorans</name>
    <dbReference type="NCBI Taxonomy" id="160808"/>
    <lineage>
        <taxon>Bacteria</taxon>
        <taxon>Pseudomonadati</taxon>
        <taxon>Pseudomonadota</taxon>
        <taxon>Acidithiobacillia</taxon>
        <taxon>Acidithiobacillales</taxon>
        <taxon>Acidithiobacillaceae</taxon>
        <taxon>Acidithiobacillus</taxon>
    </lineage>
</organism>
<dbReference type="AlphaFoldDB" id="A0A060UT72"/>
<sequence>MDSTANLLAALRRVRSFPSYASFMAGHERQRIKRELQKRLLRLRRQRQSHNLTHFVAKKQQAATGLLHAIFH</sequence>
<protein>
    <submittedName>
        <fullName evidence="1">Uncharacterized protein</fullName>
    </submittedName>
</protein>
<reference evidence="1" key="2">
    <citation type="submission" date="2014-07" db="EMBL/GenBank/DDBJ databases">
        <title>Initial genome analysis of the psychrotolerant acidophile Acidithiobacillus ferrivorans CF27: insights into iron and sulfur oxidation pathways and into biofilm formation.</title>
        <authorList>
            <person name="Talla E."/>
            <person name="Hedrich S."/>
            <person name="Mangenot S."/>
            <person name="Ji B."/>
            <person name="Johnson D.B."/>
            <person name="Barbe V."/>
            <person name="Bonnefoy V."/>
        </authorList>
    </citation>
    <scope>NUCLEOTIDE SEQUENCE [LARGE SCALE GENOMIC DNA]</scope>
    <source>
        <strain evidence="1">CF27</strain>
    </source>
</reference>
<dbReference type="RefSeq" id="WP_014029631.1">
    <property type="nucleotide sequence ID" value="NZ_CCCS020000057.1"/>
</dbReference>
<evidence type="ECO:0000313" key="6">
    <source>
        <dbReference type="Proteomes" id="UP000193925"/>
    </source>
</evidence>
<gene>
    <name evidence="4" type="ORF">AFERRI_20174</name>
    <name evidence="1" type="ORF">AFERRI_600063</name>
    <name evidence="2" type="ORF">BBC27_08860</name>
    <name evidence="3" type="ORF">H2515_04655</name>
</gene>
<reference evidence="4 6" key="4">
    <citation type="submission" date="2017-03" db="EMBL/GenBank/DDBJ databases">
        <authorList>
            <person name="Regsiter A."/>
            <person name="William W."/>
        </authorList>
    </citation>
    <scope>NUCLEOTIDE SEQUENCE [LARGE SCALE GENOMIC DNA]</scope>
    <source>
        <strain evidence="4">PRJEB5721</strain>
    </source>
</reference>